<dbReference type="PANTHER" id="PTHR18964">
    <property type="entry name" value="ROK (REPRESSOR, ORF, KINASE) FAMILY"/>
    <property type="match status" value="1"/>
</dbReference>
<dbReference type="Gene3D" id="3.30.420.40">
    <property type="match status" value="2"/>
</dbReference>
<keyword evidence="2" id="KW-0808">Transferase</keyword>
<dbReference type="Pfam" id="PF00480">
    <property type="entry name" value="ROK"/>
    <property type="match status" value="1"/>
</dbReference>
<dbReference type="SUPFAM" id="SSF53067">
    <property type="entry name" value="Actin-like ATPase domain"/>
    <property type="match status" value="1"/>
</dbReference>
<dbReference type="Proteomes" id="UP001242480">
    <property type="component" value="Unassembled WGS sequence"/>
</dbReference>
<proteinExistence type="inferred from homology"/>
<protein>
    <submittedName>
        <fullName evidence="2">Glucokinase</fullName>
        <ecNumber evidence="2">2.7.1.2</ecNumber>
    </submittedName>
</protein>
<organism evidence="2 3">
    <name type="scientific">Labrys wisconsinensis</name>
    <dbReference type="NCBI Taxonomy" id="425677"/>
    <lineage>
        <taxon>Bacteria</taxon>
        <taxon>Pseudomonadati</taxon>
        <taxon>Pseudomonadota</taxon>
        <taxon>Alphaproteobacteria</taxon>
        <taxon>Hyphomicrobiales</taxon>
        <taxon>Xanthobacteraceae</taxon>
        <taxon>Labrys</taxon>
    </lineage>
</organism>
<comment type="caution">
    <text evidence="2">The sequence shown here is derived from an EMBL/GenBank/DDBJ whole genome shotgun (WGS) entry which is preliminary data.</text>
</comment>
<dbReference type="PANTHER" id="PTHR18964:SF149">
    <property type="entry name" value="BIFUNCTIONAL UDP-N-ACETYLGLUCOSAMINE 2-EPIMERASE_N-ACETYLMANNOSAMINE KINASE"/>
    <property type="match status" value="1"/>
</dbReference>
<comment type="similarity">
    <text evidence="1">Belongs to the ROK (NagC/XylR) family.</text>
</comment>
<dbReference type="PROSITE" id="PS01125">
    <property type="entry name" value="ROK"/>
    <property type="match status" value="1"/>
</dbReference>
<dbReference type="InterPro" id="IPR043129">
    <property type="entry name" value="ATPase_NBD"/>
</dbReference>
<dbReference type="InterPro" id="IPR049874">
    <property type="entry name" value="ROK_cs"/>
</dbReference>
<dbReference type="EMBL" id="JAUSVX010000024">
    <property type="protein sequence ID" value="MDQ0474560.1"/>
    <property type="molecule type" value="Genomic_DNA"/>
</dbReference>
<dbReference type="RefSeq" id="WP_307284382.1">
    <property type="nucleotide sequence ID" value="NZ_JAUSVX010000024.1"/>
</dbReference>
<evidence type="ECO:0000313" key="3">
    <source>
        <dbReference type="Proteomes" id="UP001242480"/>
    </source>
</evidence>
<evidence type="ECO:0000313" key="2">
    <source>
        <dbReference type="EMBL" id="MDQ0474560.1"/>
    </source>
</evidence>
<gene>
    <name evidence="2" type="ORF">QO011_007601</name>
</gene>
<evidence type="ECO:0000256" key="1">
    <source>
        <dbReference type="ARBA" id="ARBA00006479"/>
    </source>
</evidence>
<dbReference type="EC" id="2.7.1.2" evidence="2"/>
<dbReference type="GO" id="GO:0004340">
    <property type="term" value="F:glucokinase activity"/>
    <property type="evidence" value="ECO:0007669"/>
    <property type="project" value="UniProtKB-EC"/>
</dbReference>
<sequence>MASTAIGIDIGGTHLRAARVSDGGEILDRVAERTVRDPEAVVARILDLIRRLDRPSVAAIGIGVPGRVDAGRGTVLSGGYVDLSQVRLAERVAAAAGRPVAIDNDGTMALVAEIAVGAAQGHESVALLTIGTGIGGAIAEGGRILRGRRAAGQLGHVTIDAGGERCACGRLGCVETVSSGTALGRHVAAAGLPAGTSADRLFALEAAGDPAARRALLAWATPLRAAIESIVAVADPDLVLLGGGLGAAAQRALALVPAAADWFCCPVEAAALGDDAGVIGAALCGLMDRVCDLHPVRAPSPREVA</sequence>
<reference evidence="2 3" key="1">
    <citation type="submission" date="2023-07" db="EMBL/GenBank/DDBJ databases">
        <title>Genomic Encyclopedia of Type Strains, Phase IV (KMG-IV): sequencing the most valuable type-strain genomes for metagenomic binning, comparative biology and taxonomic classification.</title>
        <authorList>
            <person name="Goeker M."/>
        </authorList>
    </citation>
    <scope>NUCLEOTIDE SEQUENCE [LARGE SCALE GENOMIC DNA]</scope>
    <source>
        <strain evidence="2 3">DSM 19619</strain>
    </source>
</reference>
<name>A0ABU0JJU2_9HYPH</name>
<accession>A0ABU0JJU2</accession>
<dbReference type="InterPro" id="IPR000600">
    <property type="entry name" value="ROK"/>
</dbReference>
<keyword evidence="3" id="KW-1185">Reference proteome</keyword>